<keyword evidence="13" id="KW-1185">Reference proteome</keyword>
<organism evidence="12 13">
    <name type="scientific">Tenuifilum thalassicum</name>
    <dbReference type="NCBI Taxonomy" id="2590900"/>
    <lineage>
        <taxon>Bacteria</taxon>
        <taxon>Pseudomonadati</taxon>
        <taxon>Bacteroidota</taxon>
        <taxon>Bacteroidia</taxon>
        <taxon>Bacteroidales</taxon>
        <taxon>Tenuifilaceae</taxon>
        <taxon>Tenuifilum</taxon>
    </lineage>
</organism>
<dbReference type="EC" id="2.7.13.3" evidence="2"/>
<dbReference type="SUPFAM" id="SSF55874">
    <property type="entry name" value="ATPase domain of HSP90 chaperone/DNA topoisomerase II/histidine kinase"/>
    <property type="match status" value="1"/>
</dbReference>
<dbReference type="PROSITE" id="PS50293">
    <property type="entry name" value="TPR_REGION"/>
    <property type="match status" value="1"/>
</dbReference>
<dbReference type="SUPFAM" id="SSF48452">
    <property type="entry name" value="TPR-like"/>
    <property type="match status" value="2"/>
</dbReference>
<dbReference type="Pfam" id="PF13181">
    <property type="entry name" value="TPR_8"/>
    <property type="match status" value="3"/>
</dbReference>
<dbReference type="SMART" id="SM00387">
    <property type="entry name" value="HATPase_c"/>
    <property type="match status" value="1"/>
</dbReference>
<dbReference type="InterPro" id="IPR019734">
    <property type="entry name" value="TPR_rpt"/>
</dbReference>
<evidence type="ECO:0000313" key="12">
    <source>
        <dbReference type="EMBL" id="QKG80581.1"/>
    </source>
</evidence>
<keyword evidence="4" id="KW-0808">Transferase</keyword>
<dbReference type="Pfam" id="PF02518">
    <property type="entry name" value="HATPase_c"/>
    <property type="match status" value="1"/>
</dbReference>
<feature type="chain" id="PRO_5029517915" description="histidine kinase" evidence="10">
    <location>
        <begin position="24"/>
        <end position="729"/>
    </location>
</feature>
<keyword evidence="9" id="KW-1133">Transmembrane helix</keyword>
<feature type="repeat" description="TPR" evidence="7">
    <location>
        <begin position="85"/>
        <end position="118"/>
    </location>
</feature>
<feature type="transmembrane region" description="Helical" evidence="9">
    <location>
        <begin position="446"/>
        <end position="468"/>
    </location>
</feature>
<dbReference type="Gene3D" id="3.30.565.10">
    <property type="entry name" value="Histidine kinase-like ATPase, C-terminal domain"/>
    <property type="match status" value="1"/>
</dbReference>
<evidence type="ECO:0000256" key="5">
    <source>
        <dbReference type="ARBA" id="ARBA00022777"/>
    </source>
</evidence>
<dbReference type="SMART" id="SM00388">
    <property type="entry name" value="HisKA"/>
    <property type="match status" value="1"/>
</dbReference>
<dbReference type="Pfam" id="PF13374">
    <property type="entry name" value="TPR_10"/>
    <property type="match status" value="1"/>
</dbReference>
<dbReference type="KEGG" id="ttz:FHG85_09965"/>
<comment type="catalytic activity">
    <reaction evidence="1">
        <text>ATP + protein L-histidine = ADP + protein N-phospho-L-histidine.</text>
        <dbReference type="EC" id="2.7.13.3"/>
    </reaction>
</comment>
<evidence type="ECO:0000313" key="13">
    <source>
        <dbReference type="Proteomes" id="UP000500961"/>
    </source>
</evidence>
<dbReference type="AlphaFoldDB" id="A0A7D4BSP1"/>
<dbReference type="InterPro" id="IPR036890">
    <property type="entry name" value="HATPase_C_sf"/>
</dbReference>
<evidence type="ECO:0000256" key="10">
    <source>
        <dbReference type="SAM" id="SignalP"/>
    </source>
</evidence>
<dbReference type="Gene3D" id="1.10.287.130">
    <property type="match status" value="1"/>
</dbReference>
<gene>
    <name evidence="12" type="ORF">FHG85_09965</name>
</gene>
<protein>
    <recommendedName>
        <fullName evidence="2">histidine kinase</fullName>
        <ecNumber evidence="2">2.7.13.3</ecNumber>
    </recommendedName>
</protein>
<dbReference type="RefSeq" id="WP_173075443.1">
    <property type="nucleotide sequence ID" value="NZ_CP041345.1"/>
</dbReference>
<accession>A0A7D4BSP1</accession>
<dbReference type="InterPro" id="IPR005467">
    <property type="entry name" value="His_kinase_dom"/>
</dbReference>
<dbReference type="InterPro" id="IPR003594">
    <property type="entry name" value="HATPase_dom"/>
</dbReference>
<feature type="repeat" description="TPR" evidence="7">
    <location>
        <begin position="125"/>
        <end position="158"/>
    </location>
</feature>
<dbReference type="EMBL" id="CP041345">
    <property type="protein sequence ID" value="QKG80581.1"/>
    <property type="molecule type" value="Genomic_DNA"/>
</dbReference>
<evidence type="ECO:0000256" key="9">
    <source>
        <dbReference type="SAM" id="Phobius"/>
    </source>
</evidence>
<feature type="domain" description="Histidine kinase" evidence="11">
    <location>
        <begin position="509"/>
        <end position="729"/>
    </location>
</feature>
<dbReference type="PANTHER" id="PTHR43711:SF31">
    <property type="entry name" value="HISTIDINE KINASE"/>
    <property type="match status" value="1"/>
</dbReference>
<dbReference type="PRINTS" id="PR00344">
    <property type="entry name" value="BCTRLSENSOR"/>
</dbReference>
<dbReference type="InterPro" id="IPR003661">
    <property type="entry name" value="HisK_dim/P_dom"/>
</dbReference>
<feature type="coiled-coil region" evidence="8">
    <location>
        <begin position="416"/>
        <end position="443"/>
    </location>
</feature>
<dbReference type="InterPro" id="IPR050736">
    <property type="entry name" value="Sensor_HK_Regulatory"/>
</dbReference>
<keyword evidence="9" id="KW-0472">Membrane</keyword>
<keyword evidence="10" id="KW-0732">Signal</keyword>
<keyword evidence="5" id="KW-0418">Kinase</keyword>
<dbReference type="PANTHER" id="PTHR43711">
    <property type="entry name" value="TWO-COMPONENT HISTIDINE KINASE"/>
    <property type="match status" value="1"/>
</dbReference>
<proteinExistence type="predicted"/>
<dbReference type="SMART" id="SM00028">
    <property type="entry name" value="TPR"/>
    <property type="match status" value="8"/>
</dbReference>
<keyword evidence="6" id="KW-0902">Two-component regulatory system</keyword>
<dbReference type="PROSITE" id="PS50109">
    <property type="entry name" value="HIS_KIN"/>
    <property type="match status" value="1"/>
</dbReference>
<dbReference type="InterPro" id="IPR036097">
    <property type="entry name" value="HisK_dim/P_sf"/>
</dbReference>
<feature type="repeat" description="TPR" evidence="7">
    <location>
        <begin position="245"/>
        <end position="278"/>
    </location>
</feature>
<keyword evidence="3" id="KW-0597">Phosphoprotein</keyword>
<dbReference type="PROSITE" id="PS50005">
    <property type="entry name" value="TPR"/>
    <property type="match status" value="4"/>
</dbReference>
<keyword evidence="7" id="KW-0802">TPR repeat</keyword>
<name>A0A7D4BSP1_9BACT</name>
<dbReference type="InterPro" id="IPR004358">
    <property type="entry name" value="Sig_transdc_His_kin-like_C"/>
</dbReference>
<evidence type="ECO:0000256" key="7">
    <source>
        <dbReference type="PROSITE-ProRule" id="PRU00339"/>
    </source>
</evidence>
<feature type="signal peptide" evidence="10">
    <location>
        <begin position="1"/>
        <end position="23"/>
    </location>
</feature>
<feature type="coiled-coil region" evidence="8">
    <location>
        <begin position="468"/>
        <end position="502"/>
    </location>
</feature>
<dbReference type="InterPro" id="IPR011990">
    <property type="entry name" value="TPR-like_helical_dom_sf"/>
</dbReference>
<dbReference type="Gene3D" id="1.25.40.10">
    <property type="entry name" value="Tetratricopeptide repeat domain"/>
    <property type="match status" value="2"/>
</dbReference>
<evidence type="ECO:0000259" key="11">
    <source>
        <dbReference type="PROSITE" id="PS50109"/>
    </source>
</evidence>
<dbReference type="Pfam" id="PF13424">
    <property type="entry name" value="TPR_12"/>
    <property type="match status" value="1"/>
</dbReference>
<evidence type="ECO:0000256" key="1">
    <source>
        <dbReference type="ARBA" id="ARBA00000085"/>
    </source>
</evidence>
<evidence type="ECO:0000256" key="2">
    <source>
        <dbReference type="ARBA" id="ARBA00012438"/>
    </source>
</evidence>
<dbReference type="Proteomes" id="UP000500961">
    <property type="component" value="Chromosome"/>
</dbReference>
<dbReference type="CDD" id="cd00082">
    <property type="entry name" value="HisKA"/>
    <property type="match status" value="1"/>
</dbReference>
<evidence type="ECO:0000256" key="6">
    <source>
        <dbReference type="ARBA" id="ARBA00023012"/>
    </source>
</evidence>
<evidence type="ECO:0000256" key="3">
    <source>
        <dbReference type="ARBA" id="ARBA00022553"/>
    </source>
</evidence>
<dbReference type="SUPFAM" id="SSF47384">
    <property type="entry name" value="Homodimeric domain of signal transducing histidine kinase"/>
    <property type="match status" value="1"/>
</dbReference>
<dbReference type="Pfam" id="PF00512">
    <property type="entry name" value="HisKA"/>
    <property type="match status" value="1"/>
</dbReference>
<reference evidence="12 13" key="1">
    <citation type="submission" date="2019-07" db="EMBL/GenBank/DDBJ databases">
        <title>Thalassofilum flectens gen. nov., sp. nov., a novel moderate thermophilic anaerobe from a shallow sea hot spring in Kunashir Island (Russia), representing a new family in the order Bacteroidales, and proposal of Thalassofilacea fam. nov.</title>
        <authorList>
            <person name="Kochetkova T.V."/>
            <person name="Podosokorskaya O.A."/>
            <person name="Novikov A."/>
            <person name="Elcheninov A.G."/>
            <person name="Toshchakov S.V."/>
            <person name="Kublanov I.V."/>
        </authorList>
    </citation>
    <scope>NUCLEOTIDE SEQUENCE [LARGE SCALE GENOMIC DNA]</scope>
    <source>
        <strain evidence="12 13">38-H</strain>
    </source>
</reference>
<evidence type="ECO:0000256" key="4">
    <source>
        <dbReference type="ARBA" id="ARBA00022679"/>
    </source>
</evidence>
<evidence type="ECO:0000256" key="8">
    <source>
        <dbReference type="SAM" id="Coils"/>
    </source>
</evidence>
<sequence>MNRTFKNTSALFALVLLATAVFSQTISTNIDSLKNLLHTTNGIRKVNLLKEISVSFWNSNIDSSIYYAEKALLEAKKDGSDAALGEAYNNLGNAFAIKYKYDIALKYYQKALEHRERNGNPTKIADTYYNIGLLYRDQKKINNAIVNFETAADYYSKANDYESQLDSYNRIISIYTDINNKNKALEYSFKTLSIANAHNLDDKKANIYNRIGSLNRLLKNFDLAEKYYSLAFKEWKKSNNLYGMQSAYNNLGIIYDEKGQVQKALEYYNKSLELAIKLKDSSGIATAYNNIGYLNSSIKEYESALTNYYRSLKISEATNQKDAIFNTLNNIAAIYLKKNNLTLAQKTLKRALTLIKDVKEISYKLETHQLLSELYRKKGDFKKAYYHKNIELAYTDSLYTQQQIASITEMQTRYETEAKEKEIELLKKDVELKELQYKQQKNVQQVLISLTLLLAIIFIGTTLVLYIIRKKNRQLAEKNKELNIINTKLKESEANLKELNLTKDKLFTIIAHDLKNPFNALIGFSDILERNYHHLTDNEKKEYISVISESSKNLYKLLDNLLQWTRTQTGSINYIPEIFKLEPIINQEISTLSANAEKKNIVIKTNYNLNKSVFADKNSIATVIRNLLSNAIKFTDIGGKVEVTLRESTEEPKKAEVIIKDSGVGISKEDLDKIFLLDGSHSTKGTANESGTGLGLLLCHEFVTKNNGKIWVKSTRGKGSEFHFTLPTA</sequence>
<keyword evidence="9" id="KW-0812">Transmembrane</keyword>
<keyword evidence="8" id="KW-0175">Coiled coil</keyword>
<dbReference type="GO" id="GO:0000155">
    <property type="term" value="F:phosphorelay sensor kinase activity"/>
    <property type="evidence" value="ECO:0007669"/>
    <property type="project" value="InterPro"/>
</dbReference>
<feature type="repeat" description="TPR" evidence="7">
    <location>
        <begin position="285"/>
        <end position="318"/>
    </location>
</feature>